<dbReference type="Proteomes" id="UP000460272">
    <property type="component" value="Unassembled WGS sequence"/>
</dbReference>
<feature type="domain" description="FHA" evidence="3">
    <location>
        <begin position="107"/>
        <end position="161"/>
    </location>
</feature>
<reference evidence="4 5" key="1">
    <citation type="submission" date="2018-11" db="EMBL/GenBank/DDBJ databases">
        <title>Trebonia kvetii gen.nov., sp.nov., a novel acidophilic actinobacterium, and proposal of the new actinobacterial family Treboniaceae fam. nov.</title>
        <authorList>
            <person name="Rapoport D."/>
            <person name="Sagova-Mareckova M."/>
            <person name="Sedlacek I."/>
            <person name="Provaznik J."/>
            <person name="Kralova S."/>
            <person name="Pavlinic D."/>
            <person name="Benes V."/>
            <person name="Kopecky J."/>
        </authorList>
    </citation>
    <scope>NUCLEOTIDE SEQUENCE [LARGE SCALE GENOMIC DNA]</scope>
    <source>
        <strain evidence="4 5">15Tr583</strain>
    </source>
</reference>
<dbReference type="InterPro" id="IPR000253">
    <property type="entry name" value="FHA_dom"/>
</dbReference>
<dbReference type="InterPro" id="IPR008984">
    <property type="entry name" value="SMAD_FHA_dom_sf"/>
</dbReference>
<proteinExistence type="predicted"/>
<dbReference type="RefSeq" id="WP_145859595.1">
    <property type="nucleotide sequence ID" value="NZ_RPFW01000007.1"/>
</dbReference>
<evidence type="ECO:0000259" key="3">
    <source>
        <dbReference type="PROSITE" id="PS50006"/>
    </source>
</evidence>
<comment type="caution">
    <text evidence="4">The sequence shown here is derived from an EMBL/GenBank/DDBJ whole genome shotgun (WGS) entry which is preliminary data.</text>
</comment>
<protein>
    <submittedName>
        <fullName evidence="4">FHA domain-containing protein</fullName>
    </submittedName>
</protein>
<evidence type="ECO:0000256" key="1">
    <source>
        <dbReference type="ARBA" id="ARBA00022553"/>
    </source>
</evidence>
<evidence type="ECO:0000313" key="4">
    <source>
        <dbReference type="EMBL" id="TVZ01213.1"/>
    </source>
</evidence>
<dbReference type="SUPFAM" id="SSF49879">
    <property type="entry name" value="SMAD/FHA domain"/>
    <property type="match status" value="1"/>
</dbReference>
<dbReference type="Gene3D" id="2.60.200.20">
    <property type="match status" value="1"/>
</dbReference>
<dbReference type="SMART" id="SM00240">
    <property type="entry name" value="FHA"/>
    <property type="match status" value="1"/>
</dbReference>
<organism evidence="4 5">
    <name type="scientific">Trebonia kvetii</name>
    <dbReference type="NCBI Taxonomy" id="2480626"/>
    <lineage>
        <taxon>Bacteria</taxon>
        <taxon>Bacillati</taxon>
        <taxon>Actinomycetota</taxon>
        <taxon>Actinomycetes</taxon>
        <taxon>Streptosporangiales</taxon>
        <taxon>Treboniaceae</taxon>
        <taxon>Trebonia</taxon>
    </lineage>
</organism>
<gene>
    <name evidence="4" type="ORF">EAS64_33580</name>
</gene>
<evidence type="ECO:0000313" key="5">
    <source>
        <dbReference type="Proteomes" id="UP000460272"/>
    </source>
</evidence>
<keyword evidence="1" id="KW-0597">Phosphoprotein</keyword>
<evidence type="ECO:0000256" key="2">
    <source>
        <dbReference type="SAM" id="MobiDB-lite"/>
    </source>
</evidence>
<dbReference type="Pfam" id="PF00498">
    <property type="entry name" value="FHA"/>
    <property type="match status" value="1"/>
</dbReference>
<name>A0A6P2BVH3_9ACTN</name>
<dbReference type="OrthoDB" id="3078176at2"/>
<dbReference type="PROSITE" id="PS50006">
    <property type="entry name" value="FHA_DOMAIN"/>
    <property type="match status" value="1"/>
</dbReference>
<accession>A0A6P2BVH3</accession>
<sequence length="203" mass="21546">MAILTCPNCGIGVQPEDLICFRCGANLPHAPYPDDDIPSPTVSQQYIRPGDSRAMCPNCGTPVQDPADVVCMHCRQPLPGARRRPSLVVLRISFPTGNVDVPAGTSVILGRDPAQSLVAAAFGQYDNVSRRHATVMVDDSGRATIRDEGSTNGTFVNGERVLPGNEVRLVDGDQIRLAADVSGDVSLPRGEPDPASLSRNGFV</sequence>
<feature type="region of interest" description="Disordered" evidence="2">
    <location>
        <begin position="184"/>
        <end position="203"/>
    </location>
</feature>
<dbReference type="CDD" id="cd00060">
    <property type="entry name" value="FHA"/>
    <property type="match status" value="1"/>
</dbReference>
<dbReference type="EMBL" id="RPFW01000007">
    <property type="protein sequence ID" value="TVZ01213.1"/>
    <property type="molecule type" value="Genomic_DNA"/>
</dbReference>
<dbReference type="AlphaFoldDB" id="A0A6P2BVH3"/>
<keyword evidence="5" id="KW-1185">Reference proteome</keyword>